<dbReference type="EMBL" id="CQQC01001380">
    <property type="protein sequence ID" value="CNV89590.1"/>
    <property type="molecule type" value="Genomic_DNA"/>
</dbReference>
<organism evidence="4 6">
    <name type="scientific">Mycobacterium tuberculosis</name>
    <dbReference type="NCBI Taxonomy" id="1773"/>
    <lineage>
        <taxon>Bacteria</taxon>
        <taxon>Bacillati</taxon>
        <taxon>Actinomycetota</taxon>
        <taxon>Actinomycetes</taxon>
        <taxon>Mycobacteriales</taxon>
        <taxon>Mycobacteriaceae</taxon>
        <taxon>Mycobacterium</taxon>
        <taxon>Mycobacterium tuberculosis complex</taxon>
    </lineage>
</organism>
<sequence>MCSSGMPAARAVGVRTPGRDCLRVLGLCQNTTWRPRAMVCTSCDRFSRARAATTSMAAPRRLQLRSSTRSTTTGSAGQSAMSRRWQYSALVRGHTSEVAKTSPAPTGSRIR</sequence>
<evidence type="ECO:0000256" key="1">
    <source>
        <dbReference type="SAM" id="MobiDB-lite"/>
    </source>
</evidence>
<dbReference type="AlphaFoldDB" id="A0A655JB77"/>
<dbReference type="EMBL" id="CHKL01000377">
    <property type="protein sequence ID" value="COW65906.1"/>
    <property type="molecule type" value="Genomic_DNA"/>
</dbReference>
<protein>
    <submittedName>
        <fullName evidence="4">Uncharacterized protein</fullName>
    </submittedName>
</protein>
<reference evidence="5 6" key="1">
    <citation type="submission" date="2015-03" db="EMBL/GenBank/DDBJ databases">
        <authorList>
            <consortium name="Pathogen Informatics"/>
        </authorList>
    </citation>
    <scope>NUCLEOTIDE SEQUENCE [LARGE SCALE GENOMIC DNA]</scope>
    <source>
        <strain evidence="2 7">Bir 187</strain>
        <strain evidence="3 5">D00501624</strain>
        <strain evidence="4 6">P00601463</strain>
    </source>
</reference>
<feature type="region of interest" description="Disordered" evidence="1">
    <location>
        <begin position="92"/>
        <end position="111"/>
    </location>
</feature>
<feature type="compositionally biased region" description="Low complexity" evidence="1">
    <location>
        <begin position="52"/>
        <end position="80"/>
    </location>
</feature>
<dbReference type="EMBL" id="CNFU01001259">
    <property type="protein sequence ID" value="CKT23812.1"/>
    <property type="molecule type" value="Genomic_DNA"/>
</dbReference>
<dbReference type="Proteomes" id="UP000049023">
    <property type="component" value="Unassembled WGS sequence"/>
</dbReference>
<dbReference type="Proteomes" id="UP000048600">
    <property type="component" value="Unassembled WGS sequence"/>
</dbReference>
<name>A0A655JB77_MYCTX</name>
<evidence type="ECO:0000313" key="5">
    <source>
        <dbReference type="Proteomes" id="UP000039217"/>
    </source>
</evidence>
<proteinExistence type="predicted"/>
<evidence type="ECO:0000313" key="6">
    <source>
        <dbReference type="Proteomes" id="UP000048600"/>
    </source>
</evidence>
<gene>
    <name evidence="3" type="ORF">ERS007661_03246</name>
    <name evidence="4" type="ORF">ERS007741_02890</name>
    <name evidence="2" type="ORF">ERS027661_04098</name>
</gene>
<dbReference type="Proteomes" id="UP000039217">
    <property type="component" value="Unassembled WGS sequence"/>
</dbReference>
<evidence type="ECO:0000313" key="2">
    <source>
        <dbReference type="EMBL" id="CKT23812.1"/>
    </source>
</evidence>
<evidence type="ECO:0000313" key="4">
    <source>
        <dbReference type="EMBL" id="COW65906.1"/>
    </source>
</evidence>
<evidence type="ECO:0000313" key="7">
    <source>
        <dbReference type="Proteomes" id="UP000049023"/>
    </source>
</evidence>
<evidence type="ECO:0000313" key="3">
    <source>
        <dbReference type="EMBL" id="CNV89590.1"/>
    </source>
</evidence>
<accession>A0A655JB77</accession>
<feature type="region of interest" description="Disordered" evidence="1">
    <location>
        <begin position="52"/>
        <end position="81"/>
    </location>
</feature>